<name>A0A6J5MBK6_9CAUD</name>
<protein>
    <submittedName>
        <fullName evidence="1">Uncharacterized protein</fullName>
    </submittedName>
</protein>
<gene>
    <name evidence="1" type="ORF">UFOVP444_21</name>
</gene>
<dbReference type="EMBL" id="LR796414">
    <property type="protein sequence ID" value="CAB4142386.1"/>
    <property type="molecule type" value="Genomic_DNA"/>
</dbReference>
<organism evidence="1">
    <name type="scientific">uncultured Caudovirales phage</name>
    <dbReference type="NCBI Taxonomy" id="2100421"/>
    <lineage>
        <taxon>Viruses</taxon>
        <taxon>Duplodnaviria</taxon>
        <taxon>Heunggongvirae</taxon>
        <taxon>Uroviricota</taxon>
        <taxon>Caudoviricetes</taxon>
        <taxon>Peduoviridae</taxon>
        <taxon>Maltschvirus</taxon>
        <taxon>Maltschvirus maltsch</taxon>
    </lineage>
</organism>
<evidence type="ECO:0000313" key="1">
    <source>
        <dbReference type="EMBL" id="CAB4142386.1"/>
    </source>
</evidence>
<accession>A0A6J5MBK6</accession>
<proteinExistence type="predicted"/>
<reference evidence="1" key="1">
    <citation type="submission" date="2020-04" db="EMBL/GenBank/DDBJ databases">
        <authorList>
            <person name="Chiriac C."/>
            <person name="Salcher M."/>
            <person name="Ghai R."/>
            <person name="Kavagutti S V."/>
        </authorList>
    </citation>
    <scope>NUCLEOTIDE SEQUENCE</scope>
</reference>
<sequence length="60" mass="6608">MGELQIIDGSGLTATFTDDGIKVEPSTVTCDLCNDDRLLHEGDLLRCYSCHAINRIPYHA</sequence>